<proteinExistence type="predicted"/>
<dbReference type="GeneID" id="87881959"/>
<gene>
    <name evidence="2" type="ORF">B0T15DRAFT_24680</name>
</gene>
<organism evidence="2 3">
    <name type="scientific">Chaetomium strumarium</name>
    <dbReference type="NCBI Taxonomy" id="1170767"/>
    <lineage>
        <taxon>Eukaryota</taxon>
        <taxon>Fungi</taxon>
        <taxon>Dikarya</taxon>
        <taxon>Ascomycota</taxon>
        <taxon>Pezizomycotina</taxon>
        <taxon>Sordariomycetes</taxon>
        <taxon>Sordariomycetidae</taxon>
        <taxon>Sordariales</taxon>
        <taxon>Chaetomiaceae</taxon>
        <taxon>Chaetomium</taxon>
    </lineage>
</organism>
<keyword evidence="1" id="KW-0732">Signal</keyword>
<protein>
    <recommendedName>
        <fullName evidence="4">Secreted protein</fullName>
    </recommendedName>
</protein>
<evidence type="ECO:0000313" key="3">
    <source>
        <dbReference type="Proteomes" id="UP001273166"/>
    </source>
</evidence>
<evidence type="ECO:0008006" key="4">
    <source>
        <dbReference type="Google" id="ProtNLM"/>
    </source>
</evidence>
<dbReference type="Proteomes" id="UP001273166">
    <property type="component" value="Unassembled WGS sequence"/>
</dbReference>
<keyword evidence="3" id="KW-1185">Reference proteome</keyword>
<name>A0AAJ0H226_9PEZI</name>
<sequence length="70" mass="7261">MPASVLHCWLASALLPIVLGGKPHLSNGQSSSIGPILGSALRTPHPECGEDQVMLQPAVHEGAIPSSDKR</sequence>
<dbReference type="RefSeq" id="XP_062725889.1">
    <property type="nucleotide sequence ID" value="XM_062863130.1"/>
</dbReference>
<dbReference type="EMBL" id="JAUDZG010000001">
    <property type="protein sequence ID" value="KAK3310109.1"/>
    <property type="molecule type" value="Genomic_DNA"/>
</dbReference>
<accession>A0AAJ0H226</accession>
<reference evidence="2" key="2">
    <citation type="submission" date="2023-06" db="EMBL/GenBank/DDBJ databases">
        <authorList>
            <consortium name="Lawrence Berkeley National Laboratory"/>
            <person name="Mondo S.J."/>
            <person name="Hensen N."/>
            <person name="Bonometti L."/>
            <person name="Westerberg I."/>
            <person name="Brannstrom I.O."/>
            <person name="Guillou S."/>
            <person name="Cros-Aarteil S."/>
            <person name="Calhoun S."/>
            <person name="Haridas S."/>
            <person name="Kuo A."/>
            <person name="Pangilinan J."/>
            <person name="Riley R."/>
            <person name="Labutti K."/>
            <person name="Andreopoulos B."/>
            <person name="Lipzen A."/>
            <person name="Chen C."/>
            <person name="Yanf M."/>
            <person name="Daum C."/>
            <person name="Ng V."/>
            <person name="Clum A."/>
            <person name="Steindorff A."/>
            <person name="Ohm R."/>
            <person name="Martin F."/>
            <person name="Silar P."/>
            <person name="Natvig D."/>
            <person name="Lalanne C."/>
            <person name="Gautier V."/>
            <person name="Ament-Velasquez S.L."/>
            <person name="Kruys A."/>
            <person name="Hutchinson M.I."/>
            <person name="Powell A.J."/>
            <person name="Barry K."/>
            <person name="Miller A.N."/>
            <person name="Grigoriev I.V."/>
            <person name="Debuchy R."/>
            <person name="Gladieux P."/>
            <person name="Thoren M.H."/>
            <person name="Johannesson H."/>
        </authorList>
    </citation>
    <scope>NUCLEOTIDE SEQUENCE</scope>
    <source>
        <strain evidence="2">CBS 333.67</strain>
    </source>
</reference>
<dbReference type="AlphaFoldDB" id="A0AAJ0H226"/>
<reference evidence="2" key="1">
    <citation type="journal article" date="2023" name="Mol. Phylogenet. Evol.">
        <title>Genome-scale phylogeny and comparative genomics of the fungal order Sordariales.</title>
        <authorList>
            <person name="Hensen N."/>
            <person name="Bonometti L."/>
            <person name="Westerberg I."/>
            <person name="Brannstrom I.O."/>
            <person name="Guillou S."/>
            <person name="Cros-Aarteil S."/>
            <person name="Calhoun S."/>
            <person name="Haridas S."/>
            <person name="Kuo A."/>
            <person name="Mondo S."/>
            <person name="Pangilinan J."/>
            <person name="Riley R."/>
            <person name="LaButti K."/>
            <person name="Andreopoulos B."/>
            <person name="Lipzen A."/>
            <person name="Chen C."/>
            <person name="Yan M."/>
            <person name="Daum C."/>
            <person name="Ng V."/>
            <person name="Clum A."/>
            <person name="Steindorff A."/>
            <person name="Ohm R.A."/>
            <person name="Martin F."/>
            <person name="Silar P."/>
            <person name="Natvig D.O."/>
            <person name="Lalanne C."/>
            <person name="Gautier V."/>
            <person name="Ament-Velasquez S.L."/>
            <person name="Kruys A."/>
            <person name="Hutchinson M.I."/>
            <person name="Powell A.J."/>
            <person name="Barry K."/>
            <person name="Miller A.N."/>
            <person name="Grigoriev I.V."/>
            <person name="Debuchy R."/>
            <person name="Gladieux P."/>
            <person name="Hiltunen Thoren M."/>
            <person name="Johannesson H."/>
        </authorList>
    </citation>
    <scope>NUCLEOTIDE SEQUENCE</scope>
    <source>
        <strain evidence="2">CBS 333.67</strain>
    </source>
</reference>
<evidence type="ECO:0000313" key="2">
    <source>
        <dbReference type="EMBL" id="KAK3310109.1"/>
    </source>
</evidence>
<feature type="chain" id="PRO_5042531364" description="Secreted protein" evidence="1">
    <location>
        <begin position="21"/>
        <end position="70"/>
    </location>
</feature>
<evidence type="ECO:0000256" key="1">
    <source>
        <dbReference type="SAM" id="SignalP"/>
    </source>
</evidence>
<feature type="signal peptide" evidence="1">
    <location>
        <begin position="1"/>
        <end position="20"/>
    </location>
</feature>
<comment type="caution">
    <text evidence="2">The sequence shown here is derived from an EMBL/GenBank/DDBJ whole genome shotgun (WGS) entry which is preliminary data.</text>
</comment>